<organism evidence="1 2">
    <name type="scientific">Apophysomyces ossiformis</name>
    <dbReference type="NCBI Taxonomy" id="679940"/>
    <lineage>
        <taxon>Eukaryota</taxon>
        <taxon>Fungi</taxon>
        <taxon>Fungi incertae sedis</taxon>
        <taxon>Mucoromycota</taxon>
        <taxon>Mucoromycotina</taxon>
        <taxon>Mucoromycetes</taxon>
        <taxon>Mucorales</taxon>
        <taxon>Mucorineae</taxon>
        <taxon>Mucoraceae</taxon>
        <taxon>Apophysomyces</taxon>
    </lineage>
</organism>
<dbReference type="Proteomes" id="UP000605846">
    <property type="component" value="Unassembled WGS sequence"/>
</dbReference>
<reference evidence="1" key="1">
    <citation type="submission" date="2020-01" db="EMBL/GenBank/DDBJ databases">
        <title>Genome Sequencing of Three Apophysomyces-Like Fungal Strains Confirms a Novel Fungal Genus in the Mucoromycota with divergent Burkholderia-like Endosymbiotic Bacteria.</title>
        <authorList>
            <person name="Stajich J.E."/>
            <person name="Macias A.M."/>
            <person name="Carter-House D."/>
            <person name="Lovett B."/>
            <person name="Kasson L.R."/>
            <person name="Berry K."/>
            <person name="Grigoriev I."/>
            <person name="Chang Y."/>
            <person name="Spatafora J."/>
            <person name="Kasson M.T."/>
        </authorList>
    </citation>
    <scope>NUCLEOTIDE SEQUENCE</scope>
    <source>
        <strain evidence="1">NRRL A-21654</strain>
    </source>
</reference>
<accession>A0A8H7ES71</accession>
<name>A0A8H7ES71_9FUNG</name>
<sequence>MPLTVLFITDNRHEELYLPSKRSVSSLPYPKPLAVGVLDDEDAAVPPDDAKKQPEHPMKLKQNEYNSCYIDSVFELLMRVVLPAIPEPSVVGEEARTNDFLLRAPRKLTEQLEFVKGIETARDHVWQHGISFGFMKGGFNDPLNVLHYLFDNSCDGLSDINRNYFAFSTQNTVNKITLPKGPGTVWDAEEITPTKPSDVIYRHPLIYLSDDFIEEHGLDSLRNTNADWDTALTLLLTRQSIERHGRYSGLLEQQEIVNYPHVFFLIDPSISSSDRRIKQEERAATQLSYPKLIKIGKRMYTLIGRIVSSKAAGEHFWCVCSINDETIKVDNLARQAKVLKQDIHGKAKNTIAVIYRLLDEEHQWNISLNKWYKRKDLSVILKRHKKRVQQLL</sequence>
<proteinExistence type="predicted"/>
<gene>
    <name evidence="1" type="ORF">EC973_001667</name>
</gene>
<dbReference type="EMBL" id="JABAYA010000014">
    <property type="protein sequence ID" value="KAF7730718.1"/>
    <property type="molecule type" value="Genomic_DNA"/>
</dbReference>
<dbReference type="OrthoDB" id="2302675at2759"/>
<comment type="caution">
    <text evidence="1">The sequence shown here is derived from an EMBL/GenBank/DDBJ whole genome shotgun (WGS) entry which is preliminary data.</text>
</comment>
<dbReference type="AlphaFoldDB" id="A0A8H7ES71"/>
<protein>
    <submittedName>
        <fullName evidence="1">Uncharacterized protein</fullName>
    </submittedName>
</protein>
<keyword evidence="2" id="KW-1185">Reference proteome</keyword>
<evidence type="ECO:0000313" key="1">
    <source>
        <dbReference type="EMBL" id="KAF7730718.1"/>
    </source>
</evidence>
<evidence type="ECO:0000313" key="2">
    <source>
        <dbReference type="Proteomes" id="UP000605846"/>
    </source>
</evidence>